<dbReference type="SMART" id="SM00346">
    <property type="entry name" value="HTH_ICLR"/>
    <property type="match status" value="1"/>
</dbReference>
<sequence length="252" mass="26531">MALLLSAFEPGDRAVSVSELARRTGLAKSTVSRIAGDLVAHRFLERTGAGLRLGIRVFELGELAARPRDLRKLALASMTDLRNAVNLTVHLAILEGGEVVYIEILPVKRGPRLPSRVGGRMPAHATGVGKALLALTPDETIDDFIAGGLRKVGPQTITDPEKLWRELARIRASGISYEREESGPGIACAAAAIRGAGGEPIAALSAAGWAGEFDPRRIGPAVQTAALALSRGLSRRPGLRFSAYSSAEDADG</sequence>
<dbReference type="GO" id="GO:0045892">
    <property type="term" value="P:negative regulation of DNA-templated transcription"/>
    <property type="evidence" value="ECO:0007669"/>
    <property type="project" value="TreeGrafter"/>
</dbReference>
<gene>
    <name evidence="5" type="ORF">JD276_07545</name>
</gene>
<dbReference type="GO" id="GO:0003677">
    <property type="term" value="F:DNA binding"/>
    <property type="evidence" value="ECO:0007669"/>
    <property type="project" value="UniProtKB-KW"/>
</dbReference>
<dbReference type="InterPro" id="IPR036388">
    <property type="entry name" value="WH-like_DNA-bd_sf"/>
</dbReference>
<evidence type="ECO:0000313" key="5">
    <source>
        <dbReference type="EMBL" id="MBK0418885.1"/>
    </source>
</evidence>
<keyword evidence="2" id="KW-0238">DNA-binding</keyword>
<dbReference type="Pfam" id="PF09339">
    <property type="entry name" value="HTH_IclR"/>
    <property type="match status" value="1"/>
</dbReference>
<evidence type="ECO:0000313" key="6">
    <source>
        <dbReference type="Proteomes" id="UP000608530"/>
    </source>
</evidence>
<evidence type="ECO:0000256" key="3">
    <source>
        <dbReference type="ARBA" id="ARBA00023163"/>
    </source>
</evidence>
<dbReference type="InterPro" id="IPR050707">
    <property type="entry name" value="HTH_MetabolicPath_Reg"/>
</dbReference>
<dbReference type="InterPro" id="IPR014757">
    <property type="entry name" value="Tscrpt_reg_IclR_C"/>
</dbReference>
<dbReference type="PANTHER" id="PTHR30136">
    <property type="entry name" value="HELIX-TURN-HELIX TRANSCRIPTIONAL REGULATOR, ICLR FAMILY"/>
    <property type="match status" value="1"/>
</dbReference>
<keyword evidence="1" id="KW-0805">Transcription regulation</keyword>
<reference evidence="5" key="1">
    <citation type="submission" date="2020-12" db="EMBL/GenBank/DDBJ databases">
        <title>Leucobacter sp. CAS1, isolated from Chromium sludge.</title>
        <authorList>
            <person name="Xu Z."/>
        </authorList>
    </citation>
    <scope>NUCLEOTIDE SEQUENCE</scope>
    <source>
        <strain evidence="5">CSA1</strain>
    </source>
</reference>
<dbReference type="Pfam" id="PF01614">
    <property type="entry name" value="IclR_C"/>
    <property type="match status" value="1"/>
</dbReference>
<evidence type="ECO:0000259" key="4">
    <source>
        <dbReference type="PROSITE" id="PS51078"/>
    </source>
</evidence>
<dbReference type="PROSITE" id="PS51078">
    <property type="entry name" value="ICLR_ED"/>
    <property type="match status" value="1"/>
</dbReference>
<dbReference type="Gene3D" id="3.30.450.40">
    <property type="match status" value="1"/>
</dbReference>
<dbReference type="InterPro" id="IPR005471">
    <property type="entry name" value="Tscrpt_reg_IclR_N"/>
</dbReference>
<proteinExistence type="predicted"/>
<name>A0A934Q7Q5_9MICO</name>
<organism evidence="5 6">
    <name type="scientific">Leucobacter chromiisoli</name>
    <dbReference type="NCBI Taxonomy" id="2796471"/>
    <lineage>
        <taxon>Bacteria</taxon>
        <taxon>Bacillati</taxon>
        <taxon>Actinomycetota</taxon>
        <taxon>Actinomycetes</taxon>
        <taxon>Micrococcales</taxon>
        <taxon>Microbacteriaceae</taxon>
        <taxon>Leucobacter</taxon>
    </lineage>
</organism>
<accession>A0A934Q7Q5</accession>
<dbReference type="SUPFAM" id="SSF46785">
    <property type="entry name" value="Winged helix' DNA-binding domain"/>
    <property type="match status" value="1"/>
</dbReference>
<dbReference type="InterPro" id="IPR036390">
    <property type="entry name" value="WH_DNA-bd_sf"/>
</dbReference>
<dbReference type="AlphaFoldDB" id="A0A934Q7Q5"/>
<dbReference type="InterPro" id="IPR029016">
    <property type="entry name" value="GAF-like_dom_sf"/>
</dbReference>
<dbReference type="GO" id="GO:0003700">
    <property type="term" value="F:DNA-binding transcription factor activity"/>
    <property type="evidence" value="ECO:0007669"/>
    <property type="project" value="TreeGrafter"/>
</dbReference>
<dbReference type="EMBL" id="JAEHOH010000009">
    <property type="protein sequence ID" value="MBK0418885.1"/>
    <property type="molecule type" value="Genomic_DNA"/>
</dbReference>
<keyword evidence="3" id="KW-0804">Transcription</keyword>
<dbReference type="PANTHER" id="PTHR30136:SF24">
    <property type="entry name" value="HTH-TYPE TRANSCRIPTIONAL REPRESSOR ALLR"/>
    <property type="match status" value="1"/>
</dbReference>
<keyword evidence="6" id="KW-1185">Reference proteome</keyword>
<dbReference type="SUPFAM" id="SSF55781">
    <property type="entry name" value="GAF domain-like"/>
    <property type="match status" value="1"/>
</dbReference>
<evidence type="ECO:0000256" key="1">
    <source>
        <dbReference type="ARBA" id="ARBA00023015"/>
    </source>
</evidence>
<feature type="domain" description="IclR-ED" evidence="4">
    <location>
        <begin position="56"/>
        <end position="235"/>
    </location>
</feature>
<dbReference type="Proteomes" id="UP000608530">
    <property type="component" value="Unassembled WGS sequence"/>
</dbReference>
<dbReference type="Gene3D" id="1.10.10.10">
    <property type="entry name" value="Winged helix-like DNA-binding domain superfamily/Winged helix DNA-binding domain"/>
    <property type="match status" value="1"/>
</dbReference>
<protein>
    <submittedName>
        <fullName evidence="5">IclR family transcriptional regulator</fullName>
    </submittedName>
</protein>
<evidence type="ECO:0000256" key="2">
    <source>
        <dbReference type="ARBA" id="ARBA00023125"/>
    </source>
</evidence>
<comment type="caution">
    <text evidence="5">The sequence shown here is derived from an EMBL/GenBank/DDBJ whole genome shotgun (WGS) entry which is preliminary data.</text>
</comment>